<keyword evidence="4" id="KW-0325">Glycoprotein</keyword>
<comment type="caution">
    <text evidence="6">The sequence shown here is derived from an EMBL/GenBank/DDBJ whole genome shotgun (WGS) entry which is preliminary data.</text>
</comment>
<evidence type="ECO:0000313" key="6">
    <source>
        <dbReference type="EMBL" id="CAI0375772.1"/>
    </source>
</evidence>
<sequence length="421" mass="46767">DYILIPRTSVSSPAGLGLVQKRQNKAVTPITCSKGGRSEFCDLKGDIRIDPFSPIVYFLVPSETNPLIMASSFTVKPYGRNDDNVAMASVRQWSIRLVPESNPSVPNCTRVHESPGVLFSLGGFSLNFFHAFTDVIVPLFATARPFNRDAELLATDYQPWVASVHKIVTQALSRYNVVNIDDEQKSGRETHCFSSLTLGLKGRGQTELSINSSESNYRMRDFQQFLKTAYNLKKTTAIKLQRPAASAAAARQKPRLLIISRMHSRTFTNVGQIAKLCRDELGYEVTVAEPYEDTSRYARVVNSCDVMVGVHGAGLTNMVFLPEKAVVIQVVPVGLDRDSAALFGEPAGGLGVSYLEYKIGKEESSLIDKFPADDDVFEKPWVVEKRGVKVFRSIYFDGQNVTLDLARFRPTLLKALELLRQ</sequence>
<dbReference type="PANTHER" id="PTHR20961:SF5">
    <property type="entry name" value="GLYCOSYLTRANSFERASE-RELATED"/>
    <property type="match status" value="1"/>
</dbReference>
<protein>
    <recommendedName>
        <fullName evidence="5">Glycosyltransferase 61 catalytic domain-containing protein</fullName>
    </recommendedName>
</protein>
<feature type="non-terminal residue" evidence="6">
    <location>
        <position position="1"/>
    </location>
</feature>
<organism evidence="6 7">
    <name type="scientific">Linum tenue</name>
    <dbReference type="NCBI Taxonomy" id="586396"/>
    <lineage>
        <taxon>Eukaryota</taxon>
        <taxon>Viridiplantae</taxon>
        <taxon>Streptophyta</taxon>
        <taxon>Embryophyta</taxon>
        <taxon>Tracheophyta</taxon>
        <taxon>Spermatophyta</taxon>
        <taxon>Magnoliopsida</taxon>
        <taxon>eudicotyledons</taxon>
        <taxon>Gunneridae</taxon>
        <taxon>Pentapetalae</taxon>
        <taxon>rosids</taxon>
        <taxon>fabids</taxon>
        <taxon>Malpighiales</taxon>
        <taxon>Linaceae</taxon>
        <taxon>Linum</taxon>
    </lineage>
</organism>
<reference evidence="6" key="1">
    <citation type="submission" date="2022-08" db="EMBL/GenBank/DDBJ databases">
        <authorList>
            <person name="Gutierrez-Valencia J."/>
        </authorList>
    </citation>
    <scope>NUCLEOTIDE SEQUENCE</scope>
</reference>
<keyword evidence="7" id="KW-1185">Reference proteome</keyword>
<comment type="subcellular location">
    <subcellularLocation>
        <location evidence="1">Golgi apparatus membrane</location>
        <topology evidence="1">Single-pass type II membrane protein</topology>
    </subcellularLocation>
</comment>
<evidence type="ECO:0000256" key="2">
    <source>
        <dbReference type="ARBA" id="ARBA00022676"/>
    </source>
</evidence>
<keyword evidence="3" id="KW-0808">Transferase</keyword>
<dbReference type="Pfam" id="PF04577">
    <property type="entry name" value="Glyco_transf_61"/>
    <property type="match status" value="1"/>
</dbReference>
<dbReference type="GO" id="GO:0016763">
    <property type="term" value="F:pentosyltransferase activity"/>
    <property type="evidence" value="ECO:0007669"/>
    <property type="project" value="UniProtKB-ARBA"/>
</dbReference>
<dbReference type="GO" id="GO:0000139">
    <property type="term" value="C:Golgi membrane"/>
    <property type="evidence" value="ECO:0007669"/>
    <property type="project" value="UniProtKB-SubCell"/>
</dbReference>
<dbReference type="Proteomes" id="UP001154282">
    <property type="component" value="Unassembled WGS sequence"/>
</dbReference>
<evidence type="ECO:0000256" key="1">
    <source>
        <dbReference type="ARBA" id="ARBA00004323"/>
    </source>
</evidence>
<evidence type="ECO:0000259" key="5">
    <source>
        <dbReference type="Pfam" id="PF04577"/>
    </source>
</evidence>
<evidence type="ECO:0000256" key="4">
    <source>
        <dbReference type="ARBA" id="ARBA00023180"/>
    </source>
</evidence>
<feature type="domain" description="Glycosyltransferase 61 catalytic" evidence="5">
    <location>
        <begin position="128"/>
        <end position="328"/>
    </location>
</feature>
<dbReference type="AlphaFoldDB" id="A0AAV0GSZ3"/>
<keyword evidence="2" id="KW-0328">Glycosyltransferase</keyword>
<evidence type="ECO:0000313" key="7">
    <source>
        <dbReference type="Proteomes" id="UP001154282"/>
    </source>
</evidence>
<gene>
    <name evidence="6" type="ORF">LITE_LOCUS733</name>
</gene>
<proteinExistence type="predicted"/>
<dbReference type="InterPro" id="IPR007657">
    <property type="entry name" value="Glycosyltransferase_61"/>
</dbReference>
<name>A0AAV0GSZ3_9ROSI</name>
<dbReference type="EMBL" id="CAMGYJ010000002">
    <property type="protein sequence ID" value="CAI0375772.1"/>
    <property type="molecule type" value="Genomic_DNA"/>
</dbReference>
<dbReference type="PANTHER" id="PTHR20961">
    <property type="entry name" value="GLYCOSYLTRANSFERASE"/>
    <property type="match status" value="1"/>
</dbReference>
<dbReference type="InterPro" id="IPR049625">
    <property type="entry name" value="Glyco_transf_61_cat"/>
</dbReference>
<evidence type="ECO:0000256" key="3">
    <source>
        <dbReference type="ARBA" id="ARBA00022679"/>
    </source>
</evidence>
<accession>A0AAV0GSZ3</accession>